<keyword evidence="3" id="KW-1185">Reference proteome</keyword>
<evidence type="ECO:0000256" key="1">
    <source>
        <dbReference type="SAM" id="MobiDB-lite"/>
    </source>
</evidence>
<evidence type="ECO:0000313" key="3">
    <source>
        <dbReference type="Proteomes" id="UP000257109"/>
    </source>
</evidence>
<name>A0A371GIC9_MUCPR</name>
<evidence type="ECO:0000313" key="2">
    <source>
        <dbReference type="EMBL" id="RDX90317.1"/>
    </source>
</evidence>
<dbReference type="AlphaFoldDB" id="A0A371GIC9"/>
<organism evidence="2 3">
    <name type="scientific">Mucuna pruriens</name>
    <name type="common">Velvet bean</name>
    <name type="synonym">Dolichos pruriens</name>
    <dbReference type="NCBI Taxonomy" id="157652"/>
    <lineage>
        <taxon>Eukaryota</taxon>
        <taxon>Viridiplantae</taxon>
        <taxon>Streptophyta</taxon>
        <taxon>Embryophyta</taxon>
        <taxon>Tracheophyta</taxon>
        <taxon>Spermatophyta</taxon>
        <taxon>Magnoliopsida</taxon>
        <taxon>eudicotyledons</taxon>
        <taxon>Gunneridae</taxon>
        <taxon>Pentapetalae</taxon>
        <taxon>rosids</taxon>
        <taxon>fabids</taxon>
        <taxon>Fabales</taxon>
        <taxon>Fabaceae</taxon>
        <taxon>Papilionoideae</taxon>
        <taxon>50 kb inversion clade</taxon>
        <taxon>NPAAA clade</taxon>
        <taxon>indigoferoid/millettioid clade</taxon>
        <taxon>Phaseoleae</taxon>
        <taxon>Mucuna</taxon>
    </lineage>
</organism>
<protein>
    <recommendedName>
        <fullName evidence="4">Retrotransposon gag domain-containing protein</fullName>
    </recommendedName>
</protein>
<sequence length="79" mass="9155">MGANLQEWCEFHRTYNHSMEDCRTLLIQEGHLSQYVKRGNEKALTNQKATKKTSGGESSKDASDDARREERRRERSISP</sequence>
<accession>A0A371GIC9</accession>
<dbReference type="EMBL" id="QJKJ01005435">
    <property type="protein sequence ID" value="RDX90317.1"/>
    <property type="molecule type" value="Genomic_DNA"/>
</dbReference>
<feature type="non-terminal residue" evidence="2">
    <location>
        <position position="1"/>
    </location>
</feature>
<feature type="region of interest" description="Disordered" evidence="1">
    <location>
        <begin position="38"/>
        <end position="79"/>
    </location>
</feature>
<reference evidence="2" key="1">
    <citation type="submission" date="2018-05" db="EMBL/GenBank/DDBJ databases">
        <title>Draft genome of Mucuna pruriens seed.</title>
        <authorList>
            <person name="Nnadi N.E."/>
            <person name="Vos R."/>
            <person name="Hasami M.H."/>
            <person name="Devisetty U.K."/>
            <person name="Aguiy J.C."/>
        </authorList>
    </citation>
    <scope>NUCLEOTIDE SEQUENCE [LARGE SCALE GENOMIC DNA]</scope>
    <source>
        <strain evidence="2">JCA_2017</strain>
    </source>
</reference>
<comment type="caution">
    <text evidence="2">The sequence shown here is derived from an EMBL/GenBank/DDBJ whole genome shotgun (WGS) entry which is preliminary data.</text>
</comment>
<dbReference type="OrthoDB" id="1752268at2759"/>
<proteinExistence type="predicted"/>
<dbReference type="Proteomes" id="UP000257109">
    <property type="component" value="Unassembled WGS sequence"/>
</dbReference>
<gene>
    <name evidence="2" type="ORF">CR513_27847</name>
</gene>
<feature type="compositionally biased region" description="Basic and acidic residues" evidence="1">
    <location>
        <begin position="58"/>
        <end position="79"/>
    </location>
</feature>
<evidence type="ECO:0008006" key="4">
    <source>
        <dbReference type="Google" id="ProtNLM"/>
    </source>
</evidence>
<feature type="compositionally biased region" description="Polar residues" evidence="1">
    <location>
        <begin position="43"/>
        <end position="57"/>
    </location>
</feature>